<sequence length="224" mass="23506">MRILSKSGRTPAVRPLLGGALVLSLGLTLGACGGISGNRSMYPTPEHMPVVEKVNYTLDVSTGGSGLAYGEQRRLGDWFETMNVKYGDKVYLDDPTHNPSTRTAVEALATRYGAQLGAEAPVTDGYIRSGAARVVVTRAKASVKGCPDWSTRNDFNPNNGLSGNYGCATNANLAAMVADPEDLLRGADTQGNTVVMSSSKALDSYRKQTPSGAEGIAATSSKDN</sequence>
<dbReference type="AlphaFoldDB" id="A0A918PGM8"/>
<protein>
    <recommendedName>
        <fullName evidence="4">Pilus assembly protein CpaD</fullName>
    </recommendedName>
</protein>
<reference evidence="2" key="2">
    <citation type="submission" date="2020-09" db="EMBL/GenBank/DDBJ databases">
        <authorList>
            <person name="Sun Q."/>
            <person name="Kim S."/>
        </authorList>
    </citation>
    <scope>NUCLEOTIDE SEQUENCE</scope>
    <source>
        <strain evidence="2">KCTC 32255</strain>
    </source>
</reference>
<dbReference type="Proteomes" id="UP000648075">
    <property type="component" value="Unassembled WGS sequence"/>
</dbReference>
<proteinExistence type="predicted"/>
<keyword evidence="3" id="KW-1185">Reference proteome</keyword>
<evidence type="ECO:0000256" key="1">
    <source>
        <dbReference type="SAM" id="MobiDB-lite"/>
    </source>
</evidence>
<feature type="compositionally biased region" description="Polar residues" evidence="1">
    <location>
        <begin position="200"/>
        <end position="211"/>
    </location>
</feature>
<dbReference type="EMBL" id="BMZA01000007">
    <property type="protein sequence ID" value="GGZ06314.1"/>
    <property type="molecule type" value="Genomic_DNA"/>
</dbReference>
<dbReference type="InterPro" id="IPR019027">
    <property type="entry name" value="Pilus_biogenesis_CpaD-related"/>
</dbReference>
<gene>
    <name evidence="2" type="ORF">GCM10011614_21570</name>
</gene>
<evidence type="ECO:0000313" key="3">
    <source>
        <dbReference type="Proteomes" id="UP000648075"/>
    </source>
</evidence>
<evidence type="ECO:0008006" key="4">
    <source>
        <dbReference type="Google" id="ProtNLM"/>
    </source>
</evidence>
<dbReference type="PROSITE" id="PS51257">
    <property type="entry name" value="PROKAR_LIPOPROTEIN"/>
    <property type="match status" value="1"/>
</dbReference>
<dbReference type="RefSeq" id="WP_189621213.1">
    <property type="nucleotide sequence ID" value="NZ_BMZA01000007.1"/>
</dbReference>
<feature type="region of interest" description="Disordered" evidence="1">
    <location>
        <begin position="200"/>
        <end position="224"/>
    </location>
</feature>
<reference evidence="2" key="1">
    <citation type="journal article" date="2014" name="Int. J. Syst. Evol. Microbiol.">
        <title>Complete genome sequence of Corynebacterium casei LMG S-19264T (=DSM 44701T), isolated from a smear-ripened cheese.</title>
        <authorList>
            <consortium name="US DOE Joint Genome Institute (JGI-PGF)"/>
            <person name="Walter F."/>
            <person name="Albersmeier A."/>
            <person name="Kalinowski J."/>
            <person name="Ruckert C."/>
        </authorList>
    </citation>
    <scope>NUCLEOTIDE SEQUENCE</scope>
    <source>
        <strain evidence="2">KCTC 32255</strain>
    </source>
</reference>
<dbReference type="Pfam" id="PF09476">
    <property type="entry name" value="Pilus_CpaD"/>
    <property type="match status" value="1"/>
</dbReference>
<comment type="caution">
    <text evidence="2">The sequence shown here is derived from an EMBL/GenBank/DDBJ whole genome shotgun (WGS) entry which is preliminary data.</text>
</comment>
<organism evidence="2 3">
    <name type="scientific">Novosphingobium colocasiae</name>
    <dbReference type="NCBI Taxonomy" id="1256513"/>
    <lineage>
        <taxon>Bacteria</taxon>
        <taxon>Pseudomonadati</taxon>
        <taxon>Pseudomonadota</taxon>
        <taxon>Alphaproteobacteria</taxon>
        <taxon>Sphingomonadales</taxon>
        <taxon>Sphingomonadaceae</taxon>
        <taxon>Novosphingobium</taxon>
    </lineage>
</organism>
<evidence type="ECO:0000313" key="2">
    <source>
        <dbReference type="EMBL" id="GGZ06314.1"/>
    </source>
</evidence>
<accession>A0A918PGM8</accession>
<name>A0A918PGM8_9SPHN</name>